<evidence type="ECO:0000256" key="1">
    <source>
        <dbReference type="SAM" id="Phobius"/>
    </source>
</evidence>
<dbReference type="AlphaFoldDB" id="A0A645IE83"/>
<name>A0A645IE83_9ZZZZ</name>
<proteinExistence type="predicted"/>
<comment type="caution">
    <text evidence="2">The sequence shown here is derived from an EMBL/GenBank/DDBJ whole genome shotgun (WGS) entry which is preliminary data.</text>
</comment>
<keyword evidence="1" id="KW-0812">Transmembrane</keyword>
<organism evidence="2">
    <name type="scientific">bioreactor metagenome</name>
    <dbReference type="NCBI Taxonomy" id="1076179"/>
    <lineage>
        <taxon>unclassified sequences</taxon>
        <taxon>metagenomes</taxon>
        <taxon>ecological metagenomes</taxon>
    </lineage>
</organism>
<feature type="transmembrane region" description="Helical" evidence="1">
    <location>
        <begin position="20"/>
        <end position="48"/>
    </location>
</feature>
<reference evidence="2" key="1">
    <citation type="submission" date="2019-08" db="EMBL/GenBank/DDBJ databases">
        <authorList>
            <person name="Kucharzyk K."/>
            <person name="Murdoch R.W."/>
            <person name="Higgins S."/>
            <person name="Loffler F."/>
        </authorList>
    </citation>
    <scope>NUCLEOTIDE SEQUENCE</scope>
</reference>
<keyword evidence="1" id="KW-0472">Membrane</keyword>
<protein>
    <submittedName>
        <fullName evidence="2">Uncharacterized protein</fullName>
    </submittedName>
</protein>
<accession>A0A645IE83</accession>
<gene>
    <name evidence="2" type="ORF">SDC9_197250</name>
</gene>
<evidence type="ECO:0000313" key="2">
    <source>
        <dbReference type="EMBL" id="MPN49628.1"/>
    </source>
</evidence>
<sequence length="108" mass="12162">MNNIILGPLNYFKKQSYIKGSLWLIIIGIALNIDIFLVLFIWIFAGWLGGRNGKAKAEAANLETPNEETIMEQAADQELIETPDEFCNASVESDKVESDKDKEEIIDK</sequence>
<dbReference type="EMBL" id="VSSQ01113053">
    <property type="protein sequence ID" value="MPN49628.1"/>
    <property type="molecule type" value="Genomic_DNA"/>
</dbReference>
<keyword evidence="1" id="KW-1133">Transmembrane helix</keyword>